<organism evidence="2 3">
    <name type="scientific">Spirosoma telluris</name>
    <dbReference type="NCBI Taxonomy" id="2183553"/>
    <lineage>
        <taxon>Bacteria</taxon>
        <taxon>Pseudomonadati</taxon>
        <taxon>Bacteroidota</taxon>
        <taxon>Cytophagia</taxon>
        <taxon>Cytophagales</taxon>
        <taxon>Cytophagaceae</taxon>
        <taxon>Spirosoma</taxon>
    </lineage>
</organism>
<evidence type="ECO:0000256" key="1">
    <source>
        <dbReference type="SAM" id="SignalP"/>
    </source>
</evidence>
<name>A0A327NG68_9BACT</name>
<reference evidence="2 3" key="1">
    <citation type="submission" date="2018-06" db="EMBL/GenBank/DDBJ databases">
        <title>Spirosoma sp. HMF3257 Genome sequencing and assembly.</title>
        <authorList>
            <person name="Kang H."/>
            <person name="Cha I."/>
            <person name="Kim H."/>
            <person name="Kang J."/>
            <person name="Joh K."/>
        </authorList>
    </citation>
    <scope>NUCLEOTIDE SEQUENCE [LARGE SCALE GENOMIC DNA]</scope>
    <source>
        <strain evidence="2 3">HMF3257</strain>
    </source>
</reference>
<evidence type="ECO:0000313" key="3">
    <source>
        <dbReference type="Proteomes" id="UP000249016"/>
    </source>
</evidence>
<evidence type="ECO:0000313" key="2">
    <source>
        <dbReference type="EMBL" id="RAI73024.1"/>
    </source>
</evidence>
<accession>A0A327NG68</accession>
<sequence>MKTTLLAMILTLGHYLSMAQVAGLLKNQTLSKPETQRVRLDSIRKRVTENPRASTIKISPVELPVSTTLNSPTHETPSIGVPIPANASIPIQDRNVIRSYYLDLAYNKTTCILFKSPIRSVDLGSKDIIADKATVVDNVLRVKASRIGFNETNFSVMTADGQFYSFVVNYNEYPTLLALDLSVSEEGMVQQKARSINQKGIVVSFAGVNTSQQEIVQNCAQILKLRRKLKRVGVNKYHMQAKLRGLYYKDNILYYKIGIKNHSNLNYDLDYLRFFVVDKTIAKETSHQELEVSPLYVYNQPLVKISGRQIVEKVYAFQKFTIPDDKVLHVILGEKNGGRTISFTITNKNILDADSL</sequence>
<feature type="chain" id="PRO_5016390860" evidence="1">
    <location>
        <begin position="20"/>
        <end position="356"/>
    </location>
</feature>
<dbReference type="InterPro" id="IPR022298">
    <property type="entry name" value="Conjug_transposon_TraN"/>
</dbReference>
<dbReference type="AlphaFoldDB" id="A0A327NG68"/>
<feature type="signal peptide" evidence="1">
    <location>
        <begin position="1"/>
        <end position="19"/>
    </location>
</feature>
<proteinExistence type="predicted"/>
<comment type="caution">
    <text evidence="2">The sequence shown here is derived from an EMBL/GenBank/DDBJ whole genome shotgun (WGS) entry which is preliminary data.</text>
</comment>
<dbReference type="EMBL" id="QLII01000003">
    <property type="protein sequence ID" value="RAI73024.1"/>
    <property type="molecule type" value="Genomic_DNA"/>
</dbReference>
<gene>
    <name evidence="2" type="primary">traN</name>
    <name evidence="2" type="ORF">HMF3257_38565</name>
</gene>
<dbReference type="NCBIfam" id="TIGR03780">
    <property type="entry name" value="Bac_Flav_CT_N"/>
    <property type="match status" value="1"/>
</dbReference>
<dbReference type="Pfam" id="PF13595">
    <property type="entry name" value="DUF4138"/>
    <property type="match status" value="1"/>
</dbReference>
<dbReference type="RefSeq" id="WP_111351244.1">
    <property type="nucleotide sequence ID" value="NZ_QLII01000003.1"/>
</dbReference>
<keyword evidence="1" id="KW-0732">Signal</keyword>
<keyword evidence="3" id="KW-1185">Reference proteome</keyword>
<dbReference type="OrthoDB" id="1038500at2"/>
<dbReference type="Proteomes" id="UP000249016">
    <property type="component" value="Unassembled WGS sequence"/>
</dbReference>
<protein>
    <submittedName>
        <fullName evidence="2">Conjugative transposon protein TraN</fullName>
    </submittedName>
</protein>